<organism evidence="1 2">
    <name type="scientific">Carya illinoinensis</name>
    <name type="common">Pecan</name>
    <dbReference type="NCBI Taxonomy" id="32201"/>
    <lineage>
        <taxon>Eukaryota</taxon>
        <taxon>Viridiplantae</taxon>
        <taxon>Streptophyta</taxon>
        <taxon>Embryophyta</taxon>
        <taxon>Tracheophyta</taxon>
        <taxon>Spermatophyta</taxon>
        <taxon>Magnoliopsida</taxon>
        <taxon>eudicotyledons</taxon>
        <taxon>Gunneridae</taxon>
        <taxon>Pentapetalae</taxon>
        <taxon>rosids</taxon>
        <taxon>fabids</taxon>
        <taxon>Fagales</taxon>
        <taxon>Juglandaceae</taxon>
        <taxon>Carya</taxon>
    </lineage>
</organism>
<name>A0A922AIR8_CARIL</name>
<comment type="caution">
    <text evidence="1">The sequence shown here is derived from an EMBL/GenBank/DDBJ whole genome shotgun (WGS) entry which is preliminary data.</text>
</comment>
<proteinExistence type="predicted"/>
<dbReference type="Proteomes" id="UP000811246">
    <property type="component" value="Chromosome 14"/>
</dbReference>
<gene>
    <name evidence="1" type="ORF">I3842_14G089700</name>
</gene>
<dbReference type="AlphaFoldDB" id="A0A922AIR8"/>
<dbReference type="EMBL" id="CM031838">
    <property type="protein sequence ID" value="KAG6678618.1"/>
    <property type="molecule type" value="Genomic_DNA"/>
</dbReference>
<reference evidence="1" key="1">
    <citation type="submission" date="2021-01" db="EMBL/GenBank/DDBJ databases">
        <authorList>
            <person name="Lovell J.T."/>
            <person name="Bentley N."/>
            <person name="Bhattarai G."/>
            <person name="Jenkins J.W."/>
            <person name="Sreedasyam A."/>
            <person name="Alarcon Y."/>
            <person name="Bock C."/>
            <person name="Boston L."/>
            <person name="Carlson J."/>
            <person name="Cervantes K."/>
            <person name="Clermont K."/>
            <person name="Krom N."/>
            <person name="Kubenka K."/>
            <person name="Mamidi S."/>
            <person name="Mattison C."/>
            <person name="Monteros M."/>
            <person name="Pisani C."/>
            <person name="Plott C."/>
            <person name="Rajasekar S."/>
            <person name="Rhein H.S."/>
            <person name="Rohla C."/>
            <person name="Song M."/>
            <person name="Hilaire R.S."/>
            <person name="Shu S."/>
            <person name="Wells L."/>
            <person name="Wang X."/>
            <person name="Webber J."/>
            <person name="Heerema R.J."/>
            <person name="Klein P."/>
            <person name="Conner P."/>
            <person name="Grauke L."/>
            <person name="Grimwood J."/>
            <person name="Schmutz J."/>
            <person name="Randall J.J."/>
        </authorList>
    </citation>
    <scope>NUCLEOTIDE SEQUENCE</scope>
    <source>
        <tissue evidence="1">Leaf</tissue>
    </source>
</reference>
<accession>A0A922AIR8</accession>
<sequence>MDLLDVHDYTESTVVVAFGPTAGEIIDCTTVDLLKHKNEDGLLFFHNIAVEISNREWMTLLDVEINEHGELHRNELNVIFVDPIP</sequence>
<evidence type="ECO:0000313" key="2">
    <source>
        <dbReference type="Proteomes" id="UP000811246"/>
    </source>
</evidence>
<evidence type="ECO:0000313" key="1">
    <source>
        <dbReference type="EMBL" id="KAG6678618.1"/>
    </source>
</evidence>
<protein>
    <submittedName>
        <fullName evidence="1">Uncharacterized protein</fullName>
    </submittedName>
</protein>